<evidence type="ECO:0000313" key="4">
    <source>
        <dbReference type="Proteomes" id="UP000247515"/>
    </source>
</evidence>
<reference evidence="2 3" key="1">
    <citation type="submission" date="2016-10" db="EMBL/GenBank/DDBJ databases">
        <authorList>
            <person name="Varghese N."/>
            <person name="Submissions S."/>
        </authorList>
    </citation>
    <scope>NUCLEOTIDE SEQUENCE [LARGE SCALE GENOMIC DNA]</scope>
    <source>
        <strain evidence="2 3">LMG 22274</strain>
    </source>
</reference>
<evidence type="ECO:0000313" key="2">
    <source>
        <dbReference type="EMBL" id="SEK08028.1"/>
    </source>
</evidence>
<reference evidence="1 4" key="2">
    <citation type="submission" date="2018-05" db="EMBL/GenBank/DDBJ databases">
        <title>Genomic Encyclopedia of Type Strains, Phase IV (KMG-V): Genome sequencing to study the core and pangenomes of soil and plant-associated prokaryotes.</title>
        <authorList>
            <person name="Whitman W."/>
        </authorList>
    </citation>
    <scope>NUCLEOTIDE SEQUENCE [LARGE SCALE GENOMIC DNA]</scope>
    <source>
        <strain evidence="1 4">SIr-6563</strain>
    </source>
</reference>
<keyword evidence="4" id="KW-1185">Reference proteome</keyword>
<comment type="caution">
    <text evidence="2">The sequence shown here is derived from an EMBL/GenBank/DDBJ whole genome shotgun (WGS) entry which is preliminary data.</text>
</comment>
<evidence type="ECO:0000313" key="1">
    <source>
        <dbReference type="EMBL" id="PXX11482.1"/>
    </source>
</evidence>
<sequence length="73" mass="8166">MDRKTAERLLVDADRIAEFVLECFDLTLDAPQGRELYDRAFSLYLKREAGDVPLADLYDALKGHGELPEAPAA</sequence>
<accession>A0A1A5XDM7</accession>
<protein>
    <submittedName>
        <fullName evidence="2">Uncharacterized protein</fullName>
    </submittedName>
</protein>
<dbReference type="OrthoDB" id="9109732at2"/>
<organism evidence="2 3">
    <name type="scientific">Paraburkholderia tropica</name>
    <dbReference type="NCBI Taxonomy" id="92647"/>
    <lineage>
        <taxon>Bacteria</taxon>
        <taxon>Pseudomonadati</taxon>
        <taxon>Pseudomonadota</taxon>
        <taxon>Betaproteobacteria</taxon>
        <taxon>Burkholderiales</taxon>
        <taxon>Burkholderiaceae</taxon>
        <taxon>Paraburkholderia</taxon>
    </lineage>
</organism>
<dbReference type="EMBL" id="QJJV01000019">
    <property type="protein sequence ID" value="PXX11482.1"/>
    <property type="molecule type" value="Genomic_DNA"/>
</dbReference>
<dbReference type="GeneID" id="61306560"/>
<dbReference type="RefSeq" id="WP_065060550.1">
    <property type="nucleotide sequence ID" value="NZ_CADFGN010000014.1"/>
</dbReference>
<gene>
    <name evidence="1" type="ORF">C7400_11949</name>
    <name evidence="2" type="ORF">SAMN05216550_116132</name>
</gene>
<dbReference type="AlphaFoldDB" id="A0A1A5XDM7"/>
<dbReference type="Proteomes" id="UP000247515">
    <property type="component" value="Unassembled WGS sequence"/>
</dbReference>
<name>A0A1A5XDM7_9BURK</name>
<proteinExistence type="predicted"/>
<dbReference type="Proteomes" id="UP000183529">
    <property type="component" value="Unassembled WGS sequence"/>
</dbReference>
<dbReference type="EMBL" id="FNZM01000016">
    <property type="protein sequence ID" value="SEK08028.1"/>
    <property type="molecule type" value="Genomic_DNA"/>
</dbReference>
<evidence type="ECO:0000313" key="3">
    <source>
        <dbReference type="Proteomes" id="UP000183529"/>
    </source>
</evidence>